<dbReference type="EMBL" id="KV016696">
    <property type="protein sequence ID" value="KZV19419.1"/>
    <property type="molecule type" value="Genomic_DNA"/>
</dbReference>
<evidence type="ECO:0000313" key="3">
    <source>
        <dbReference type="Proteomes" id="UP000250235"/>
    </source>
</evidence>
<sequence length="59" mass="6871">MDSHFLLSLVTPPLHKTSKCLGETWEKSRTDGKEDEFFGKREAHEANWSKLQREQHSGE</sequence>
<gene>
    <name evidence="2" type="ORF">F511_08760</name>
</gene>
<evidence type="ECO:0000313" key="2">
    <source>
        <dbReference type="EMBL" id="KZV19419.1"/>
    </source>
</evidence>
<feature type="region of interest" description="Disordered" evidence="1">
    <location>
        <begin position="26"/>
        <end position="59"/>
    </location>
</feature>
<protein>
    <submittedName>
        <fullName evidence="2">Uncharacterized protein</fullName>
    </submittedName>
</protein>
<organism evidence="2 3">
    <name type="scientific">Dorcoceras hygrometricum</name>
    <dbReference type="NCBI Taxonomy" id="472368"/>
    <lineage>
        <taxon>Eukaryota</taxon>
        <taxon>Viridiplantae</taxon>
        <taxon>Streptophyta</taxon>
        <taxon>Embryophyta</taxon>
        <taxon>Tracheophyta</taxon>
        <taxon>Spermatophyta</taxon>
        <taxon>Magnoliopsida</taxon>
        <taxon>eudicotyledons</taxon>
        <taxon>Gunneridae</taxon>
        <taxon>Pentapetalae</taxon>
        <taxon>asterids</taxon>
        <taxon>lamiids</taxon>
        <taxon>Lamiales</taxon>
        <taxon>Gesneriaceae</taxon>
        <taxon>Didymocarpoideae</taxon>
        <taxon>Trichosporeae</taxon>
        <taxon>Loxocarpinae</taxon>
        <taxon>Dorcoceras</taxon>
    </lineage>
</organism>
<reference evidence="2 3" key="1">
    <citation type="journal article" date="2015" name="Proc. Natl. Acad. Sci. U.S.A.">
        <title>The resurrection genome of Boea hygrometrica: A blueprint for survival of dehydration.</title>
        <authorList>
            <person name="Xiao L."/>
            <person name="Yang G."/>
            <person name="Zhang L."/>
            <person name="Yang X."/>
            <person name="Zhao S."/>
            <person name="Ji Z."/>
            <person name="Zhou Q."/>
            <person name="Hu M."/>
            <person name="Wang Y."/>
            <person name="Chen M."/>
            <person name="Xu Y."/>
            <person name="Jin H."/>
            <person name="Xiao X."/>
            <person name="Hu G."/>
            <person name="Bao F."/>
            <person name="Hu Y."/>
            <person name="Wan P."/>
            <person name="Li L."/>
            <person name="Deng X."/>
            <person name="Kuang T."/>
            <person name="Xiang C."/>
            <person name="Zhu J.K."/>
            <person name="Oliver M.J."/>
            <person name="He Y."/>
        </authorList>
    </citation>
    <scope>NUCLEOTIDE SEQUENCE [LARGE SCALE GENOMIC DNA]</scope>
    <source>
        <strain evidence="3">cv. XS01</strain>
    </source>
</reference>
<evidence type="ECO:0000256" key="1">
    <source>
        <dbReference type="SAM" id="MobiDB-lite"/>
    </source>
</evidence>
<accession>A0A2Z7AJJ4</accession>
<dbReference type="Proteomes" id="UP000250235">
    <property type="component" value="Unassembled WGS sequence"/>
</dbReference>
<proteinExistence type="predicted"/>
<keyword evidence="3" id="KW-1185">Reference proteome</keyword>
<dbReference type="AlphaFoldDB" id="A0A2Z7AJJ4"/>
<name>A0A2Z7AJJ4_9LAMI</name>